<feature type="coiled-coil region" evidence="1">
    <location>
        <begin position="23"/>
        <end position="74"/>
    </location>
</feature>
<proteinExistence type="predicted"/>
<dbReference type="Proteomes" id="UP000287502">
    <property type="component" value="Chromosome"/>
</dbReference>
<keyword evidence="2" id="KW-0732">Signal</keyword>
<name>A0A3R5V098_9BACT</name>
<protein>
    <recommendedName>
        <fullName evidence="3">Magnesium transporter MgtE intracellular domain-containing protein</fullName>
    </recommendedName>
</protein>
<reference evidence="4 5" key="1">
    <citation type="submission" date="2019-01" db="EMBL/GenBank/DDBJ databases">
        <title>Geovibrio thiophilus DSM 11263, complete genome.</title>
        <authorList>
            <person name="Spring S."/>
            <person name="Bunk B."/>
            <person name="Sproer C."/>
        </authorList>
    </citation>
    <scope>NUCLEOTIDE SEQUENCE [LARGE SCALE GENOMIC DNA]</scope>
    <source>
        <strain evidence="4 5">DSM 11263</strain>
    </source>
</reference>
<evidence type="ECO:0000259" key="3">
    <source>
        <dbReference type="Pfam" id="PF03448"/>
    </source>
</evidence>
<keyword evidence="1" id="KW-0175">Coiled coil</keyword>
<dbReference type="AlphaFoldDB" id="A0A3R5V098"/>
<feature type="chain" id="PRO_5018701619" description="Magnesium transporter MgtE intracellular domain-containing protein" evidence="2">
    <location>
        <begin position="21"/>
        <end position="160"/>
    </location>
</feature>
<dbReference type="EMBL" id="CP035108">
    <property type="protein sequence ID" value="QAR34051.1"/>
    <property type="molecule type" value="Genomic_DNA"/>
</dbReference>
<evidence type="ECO:0000256" key="1">
    <source>
        <dbReference type="SAM" id="Coils"/>
    </source>
</evidence>
<evidence type="ECO:0000313" key="4">
    <source>
        <dbReference type="EMBL" id="QAR34051.1"/>
    </source>
</evidence>
<feature type="signal peptide" evidence="2">
    <location>
        <begin position="1"/>
        <end position="20"/>
    </location>
</feature>
<evidence type="ECO:0000256" key="2">
    <source>
        <dbReference type="SAM" id="SignalP"/>
    </source>
</evidence>
<accession>A0A3R5V098</accession>
<gene>
    <name evidence="4" type="ORF">EP073_11745</name>
</gene>
<dbReference type="RefSeq" id="WP_128467344.1">
    <property type="nucleotide sequence ID" value="NZ_CP035108.1"/>
</dbReference>
<feature type="domain" description="Magnesium transporter MgtE intracellular" evidence="3">
    <location>
        <begin position="94"/>
        <end position="147"/>
    </location>
</feature>
<dbReference type="Pfam" id="PF03448">
    <property type="entry name" value="MgtE_N"/>
    <property type="match status" value="1"/>
</dbReference>
<dbReference type="SUPFAM" id="SSF158791">
    <property type="entry name" value="MgtE N-terminal domain-like"/>
    <property type="match status" value="1"/>
</dbReference>
<dbReference type="InterPro" id="IPR006668">
    <property type="entry name" value="Mg_transptr_MgtE_intracell_dom"/>
</dbReference>
<evidence type="ECO:0000313" key="5">
    <source>
        <dbReference type="Proteomes" id="UP000287502"/>
    </source>
</evidence>
<keyword evidence="5" id="KW-1185">Reference proteome</keyword>
<organism evidence="4 5">
    <name type="scientific">Geovibrio thiophilus</name>
    <dbReference type="NCBI Taxonomy" id="139438"/>
    <lineage>
        <taxon>Bacteria</taxon>
        <taxon>Pseudomonadati</taxon>
        <taxon>Deferribacterota</taxon>
        <taxon>Deferribacteres</taxon>
        <taxon>Deferribacterales</taxon>
        <taxon>Geovibrionaceae</taxon>
        <taxon>Geovibrio</taxon>
    </lineage>
</organism>
<sequence length="160" mass="17837">MNKLILSALFMCLTVLTAQAQSIVDIQSLAARLEAKEQELRKKETELSDKEKRLKALEEELIAKENELNAIKDTITKRLNEVQSSEDKNLEALARIYSSTKPKSAAEIFVKMDTDKAVQLIRKIPPMNAGKIMAALGKIDAEKASQITEKLTPEKVNLGQ</sequence>
<dbReference type="OrthoDB" id="5297650at2"/>
<dbReference type="KEGG" id="gtl:EP073_11745"/>